<proteinExistence type="predicted"/>
<feature type="compositionally biased region" description="Polar residues" evidence="1">
    <location>
        <begin position="90"/>
        <end position="104"/>
    </location>
</feature>
<sequence length="128" mass="13250">MWVPEWPWVAPLRQAGSTAAMTVSPSTNSPDSTLTRCTHSVWAIFCTSVTAAWAAPALMVPASAICPPASAYSGVRSSTSSTRSAVTASPWDTTGTRLPSTNTPRIRASLVSSSNPVNSVGPASISSR</sequence>
<feature type="compositionally biased region" description="Low complexity" evidence="1">
    <location>
        <begin position="108"/>
        <end position="128"/>
    </location>
</feature>
<name>A0A2S8BL05_9MYCO</name>
<organism evidence="2 3">
    <name type="scientific">Mycobacterium talmoniae</name>
    <dbReference type="NCBI Taxonomy" id="1858794"/>
    <lineage>
        <taxon>Bacteria</taxon>
        <taxon>Bacillati</taxon>
        <taxon>Actinomycetota</taxon>
        <taxon>Actinomycetes</taxon>
        <taxon>Mycobacteriales</taxon>
        <taxon>Mycobacteriaceae</taxon>
        <taxon>Mycobacterium</taxon>
    </lineage>
</organism>
<reference evidence="2 3" key="1">
    <citation type="journal article" date="2017" name="Int. J. Syst. Evol. Microbiol.">
        <title>Mycobacterium talmoniae sp. nov., a slowly growing mycobacterium isolated from human respiratory samples.</title>
        <authorList>
            <person name="Davidson R.M."/>
            <person name="DeGroote M.A."/>
            <person name="Marola J.L."/>
            <person name="Buss S."/>
            <person name="Jones V."/>
            <person name="McNeil M.R."/>
            <person name="Freifeld A.G."/>
            <person name="Elaine Epperson L."/>
            <person name="Hasan N.A."/>
            <person name="Jackson M."/>
            <person name="Iwen P.C."/>
            <person name="Salfinger M."/>
            <person name="Strong M."/>
        </authorList>
    </citation>
    <scope>NUCLEOTIDE SEQUENCE [LARGE SCALE GENOMIC DNA]</scope>
    <source>
        <strain evidence="2 3">ATCC BAA-2683</strain>
    </source>
</reference>
<feature type="region of interest" description="Disordered" evidence="1">
    <location>
        <begin position="71"/>
        <end position="128"/>
    </location>
</feature>
<dbReference type="AlphaFoldDB" id="A0A2S8BL05"/>
<dbReference type="Proteomes" id="UP000238296">
    <property type="component" value="Unassembled WGS sequence"/>
</dbReference>
<dbReference type="EMBL" id="PPEA01000348">
    <property type="protein sequence ID" value="PQM47362.1"/>
    <property type="molecule type" value="Genomic_DNA"/>
</dbReference>
<protein>
    <submittedName>
        <fullName evidence="2">Uncharacterized protein</fullName>
    </submittedName>
</protein>
<evidence type="ECO:0000313" key="3">
    <source>
        <dbReference type="Proteomes" id="UP000238296"/>
    </source>
</evidence>
<gene>
    <name evidence="2" type="ORF">C1Y40_02439</name>
</gene>
<evidence type="ECO:0000256" key="1">
    <source>
        <dbReference type="SAM" id="MobiDB-lite"/>
    </source>
</evidence>
<comment type="caution">
    <text evidence="2">The sequence shown here is derived from an EMBL/GenBank/DDBJ whole genome shotgun (WGS) entry which is preliminary data.</text>
</comment>
<accession>A0A2S8BL05</accession>
<feature type="compositionally biased region" description="Low complexity" evidence="1">
    <location>
        <begin position="71"/>
        <end position="89"/>
    </location>
</feature>
<evidence type="ECO:0000313" key="2">
    <source>
        <dbReference type="EMBL" id="PQM47362.1"/>
    </source>
</evidence>